<dbReference type="EMBL" id="JBHRSL010000004">
    <property type="protein sequence ID" value="MFC3051642.1"/>
    <property type="molecule type" value="Genomic_DNA"/>
</dbReference>
<proteinExistence type="predicted"/>
<organism evidence="2 3">
    <name type="scientific">Kordiimonas pumila</name>
    <dbReference type="NCBI Taxonomy" id="2161677"/>
    <lineage>
        <taxon>Bacteria</taxon>
        <taxon>Pseudomonadati</taxon>
        <taxon>Pseudomonadota</taxon>
        <taxon>Alphaproteobacteria</taxon>
        <taxon>Kordiimonadales</taxon>
        <taxon>Kordiimonadaceae</taxon>
        <taxon>Kordiimonas</taxon>
    </lineage>
</organism>
<reference evidence="3" key="1">
    <citation type="journal article" date="2019" name="Int. J. Syst. Evol. Microbiol.">
        <title>The Global Catalogue of Microorganisms (GCM) 10K type strain sequencing project: providing services to taxonomists for standard genome sequencing and annotation.</title>
        <authorList>
            <consortium name="The Broad Institute Genomics Platform"/>
            <consortium name="The Broad Institute Genome Sequencing Center for Infectious Disease"/>
            <person name="Wu L."/>
            <person name="Ma J."/>
        </authorList>
    </citation>
    <scope>NUCLEOTIDE SEQUENCE [LARGE SCALE GENOMIC DNA]</scope>
    <source>
        <strain evidence="3">KCTC 62164</strain>
    </source>
</reference>
<protein>
    <submittedName>
        <fullName evidence="2">Uncharacterized protein</fullName>
    </submittedName>
</protein>
<keyword evidence="3" id="KW-1185">Reference proteome</keyword>
<evidence type="ECO:0000256" key="1">
    <source>
        <dbReference type="SAM" id="MobiDB-lite"/>
    </source>
</evidence>
<dbReference type="Proteomes" id="UP001595444">
    <property type="component" value="Unassembled WGS sequence"/>
</dbReference>
<comment type="caution">
    <text evidence="2">The sequence shown here is derived from an EMBL/GenBank/DDBJ whole genome shotgun (WGS) entry which is preliminary data.</text>
</comment>
<feature type="region of interest" description="Disordered" evidence="1">
    <location>
        <begin position="1"/>
        <end position="20"/>
    </location>
</feature>
<gene>
    <name evidence="2" type="ORF">ACFOKA_06990</name>
</gene>
<evidence type="ECO:0000313" key="2">
    <source>
        <dbReference type="EMBL" id="MFC3051642.1"/>
    </source>
</evidence>
<sequence>MTFPANDMARTSAVKSATLNPADSERGFERMLRDNGFSRTRAKAITAKGFKAYELSASESTEIAAMVRTLKARQMRLDTYASHLCKDGCTDCEPCRKGWNDKPDCNYLKNDIASGNKSRWDAWQKLGYAVKKLEQATKKFAQEYDEDAIMSVFANTAGTVMKLFEAKLALTRRNPVEAGKALYDAGNMLTEALDTVFNYEGKRKREFQAQVGRYKNQVDRLHGEAIYLEKIFWDQVNQFKKDGCEGLHAIHFNRP</sequence>
<name>A0ABV7D4Q6_9PROT</name>
<accession>A0ABV7D4Q6</accession>
<evidence type="ECO:0000313" key="3">
    <source>
        <dbReference type="Proteomes" id="UP001595444"/>
    </source>
</evidence>
<dbReference type="RefSeq" id="WP_194215116.1">
    <property type="nucleotide sequence ID" value="NZ_CP061205.1"/>
</dbReference>